<dbReference type="Pfam" id="PF05219">
    <property type="entry name" value="DREV"/>
    <property type="match status" value="1"/>
</dbReference>
<dbReference type="PANTHER" id="PTHR12890">
    <property type="entry name" value="DREV PROTEIN"/>
    <property type="match status" value="1"/>
</dbReference>
<dbReference type="InterPro" id="IPR029063">
    <property type="entry name" value="SAM-dependent_MTases_sf"/>
</dbReference>
<evidence type="ECO:0000313" key="2">
    <source>
        <dbReference type="Proteomes" id="UP001234178"/>
    </source>
</evidence>
<dbReference type="Gene3D" id="3.40.50.150">
    <property type="entry name" value="Vaccinia Virus protein VP39"/>
    <property type="match status" value="1"/>
</dbReference>
<dbReference type="Proteomes" id="UP001234178">
    <property type="component" value="Unassembled WGS sequence"/>
</dbReference>
<protein>
    <recommendedName>
        <fullName evidence="3">Methyltransferase-like protein 9</fullName>
    </recommendedName>
</protein>
<evidence type="ECO:0000313" key="1">
    <source>
        <dbReference type="EMBL" id="KAK4016830.1"/>
    </source>
</evidence>
<reference evidence="1 2" key="1">
    <citation type="journal article" date="2023" name="Nucleic Acids Res.">
        <title>The hologenome of Daphnia magna reveals possible DNA methylation and microbiome-mediated evolution of the host genome.</title>
        <authorList>
            <person name="Chaturvedi A."/>
            <person name="Li X."/>
            <person name="Dhandapani V."/>
            <person name="Marshall H."/>
            <person name="Kissane S."/>
            <person name="Cuenca-Cambronero M."/>
            <person name="Asole G."/>
            <person name="Calvet F."/>
            <person name="Ruiz-Romero M."/>
            <person name="Marangio P."/>
            <person name="Guigo R."/>
            <person name="Rago D."/>
            <person name="Mirbahai L."/>
            <person name="Eastwood N."/>
            <person name="Colbourne J.K."/>
            <person name="Zhou J."/>
            <person name="Mallon E."/>
            <person name="Orsini L."/>
        </authorList>
    </citation>
    <scope>NUCLEOTIDE SEQUENCE [LARGE SCALE GENOMIC DNA]</scope>
    <source>
        <strain evidence="1">LRV0_1</strain>
    </source>
</reference>
<sequence>MFVISDRQFRKLFHLADDYRAERMLDLGAGDGATTALLASMFDYVHVTEMSWPMKRILAARGFTIEDVEGWSQRPDGYDVICALNLLDRCSRPLTLLEQMKTVLKPNGLVLVALAWPFRPYVEFSPTGDHQPEQVLDIDGQSFEEQAVSMMRNVLKPLAFRVVSWSRLPYLCEDRVIEFVFVFSFCLPSPSPTKPPATPFVMTPERFGTIVISDIN</sequence>
<dbReference type="InterPro" id="IPR007884">
    <property type="entry name" value="METL9"/>
</dbReference>
<dbReference type="SUPFAM" id="SSF53335">
    <property type="entry name" value="S-adenosyl-L-methionine-dependent methyltransferases"/>
    <property type="match status" value="1"/>
</dbReference>
<dbReference type="PANTHER" id="PTHR12890:SF0">
    <property type="entry name" value="PROTEIN-L-HISTIDINE N-PROS-METHYLTRANSFERASE"/>
    <property type="match status" value="1"/>
</dbReference>
<keyword evidence="2" id="KW-1185">Reference proteome</keyword>
<accession>A0ABQ9ZV94</accession>
<organism evidence="1 2">
    <name type="scientific">Daphnia magna</name>
    <dbReference type="NCBI Taxonomy" id="35525"/>
    <lineage>
        <taxon>Eukaryota</taxon>
        <taxon>Metazoa</taxon>
        <taxon>Ecdysozoa</taxon>
        <taxon>Arthropoda</taxon>
        <taxon>Crustacea</taxon>
        <taxon>Branchiopoda</taxon>
        <taxon>Diplostraca</taxon>
        <taxon>Cladocera</taxon>
        <taxon>Anomopoda</taxon>
        <taxon>Daphniidae</taxon>
        <taxon>Daphnia</taxon>
    </lineage>
</organism>
<proteinExistence type="predicted"/>
<name>A0ABQ9ZV94_9CRUS</name>
<dbReference type="EMBL" id="JAOYFB010000005">
    <property type="protein sequence ID" value="KAK4016830.1"/>
    <property type="molecule type" value="Genomic_DNA"/>
</dbReference>
<gene>
    <name evidence="1" type="ORF">OUZ56_031797</name>
</gene>
<dbReference type="CDD" id="cd02440">
    <property type="entry name" value="AdoMet_MTases"/>
    <property type="match status" value="1"/>
</dbReference>
<evidence type="ECO:0008006" key="3">
    <source>
        <dbReference type="Google" id="ProtNLM"/>
    </source>
</evidence>
<comment type="caution">
    <text evidence="1">The sequence shown here is derived from an EMBL/GenBank/DDBJ whole genome shotgun (WGS) entry which is preliminary data.</text>
</comment>